<feature type="transmembrane region" description="Helical" evidence="1">
    <location>
        <begin position="172"/>
        <end position="192"/>
    </location>
</feature>
<dbReference type="RefSeq" id="WP_132849228.1">
    <property type="nucleotide sequence ID" value="NZ_CP058648.1"/>
</dbReference>
<gene>
    <name evidence="2" type="ORF">EDD79_103623</name>
</gene>
<dbReference type="InterPro" id="IPR011672">
    <property type="entry name" value="DUF1614"/>
</dbReference>
<proteinExistence type="predicted"/>
<feature type="transmembrane region" description="Helical" evidence="1">
    <location>
        <begin position="140"/>
        <end position="160"/>
    </location>
</feature>
<dbReference type="Pfam" id="PF07758">
    <property type="entry name" value="DUF1614"/>
    <property type="match status" value="1"/>
</dbReference>
<protein>
    <submittedName>
        <fullName evidence="2">Uncharacterized protein DUF1614</fullName>
    </submittedName>
</protein>
<keyword evidence="1" id="KW-0472">Membrane</keyword>
<reference evidence="2 3" key="1">
    <citation type="submission" date="2019-03" db="EMBL/GenBank/DDBJ databases">
        <title>Genomic Encyclopedia of Type Strains, Phase IV (KMG-IV): sequencing the most valuable type-strain genomes for metagenomic binning, comparative biology and taxonomic classification.</title>
        <authorList>
            <person name="Goeker M."/>
        </authorList>
    </citation>
    <scope>NUCLEOTIDE SEQUENCE [LARGE SCALE GENOMIC DNA]</scope>
    <source>
        <strain evidence="2 3">DSM 100013</strain>
    </source>
</reference>
<evidence type="ECO:0000313" key="3">
    <source>
        <dbReference type="Proteomes" id="UP000295504"/>
    </source>
</evidence>
<evidence type="ECO:0000256" key="1">
    <source>
        <dbReference type="SAM" id="Phobius"/>
    </source>
</evidence>
<dbReference type="Proteomes" id="UP000295504">
    <property type="component" value="Unassembled WGS sequence"/>
</dbReference>
<keyword evidence="3" id="KW-1185">Reference proteome</keyword>
<feature type="transmembrane region" description="Helical" evidence="1">
    <location>
        <begin position="118"/>
        <end position="133"/>
    </location>
</feature>
<evidence type="ECO:0000313" key="2">
    <source>
        <dbReference type="EMBL" id="TCP99095.1"/>
    </source>
</evidence>
<dbReference type="OrthoDB" id="1679952at2"/>
<dbReference type="AlphaFoldDB" id="A0A4R2T9Y0"/>
<accession>A0A4R2T9Y0</accession>
<feature type="transmembrane region" description="Helical" evidence="1">
    <location>
        <begin position="33"/>
        <end position="51"/>
    </location>
</feature>
<organism evidence="2 3">
    <name type="scientific">Serpentinicella alkaliphila</name>
    <dbReference type="NCBI Taxonomy" id="1734049"/>
    <lineage>
        <taxon>Bacteria</taxon>
        <taxon>Bacillati</taxon>
        <taxon>Bacillota</taxon>
        <taxon>Clostridia</taxon>
        <taxon>Peptostreptococcales</taxon>
        <taxon>Natronincolaceae</taxon>
        <taxon>Serpentinicella</taxon>
    </lineage>
</organism>
<keyword evidence="1" id="KW-0812">Transmembrane</keyword>
<comment type="caution">
    <text evidence="2">The sequence shown here is derived from an EMBL/GenBank/DDBJ whole genome shotgun (WGS) entry which is preliminary data.</text>
</comment>
<name>A0A4R2T9Y0_9FIRM</name>
<dbReference type="EMBL" id="SLYC01000036">
    <property type="protein sequence ID" value="TCP99095.1"/>
    <property type="molecule type" value="Genomic_DNA"/>
</dbReference>
<feature type="transmembrane region" description="Helical" evidence="1">
    <location>
        <begin position="88"/>
        <end position="106"/>
    </location>
</feature>
<keyword evidence="1" id="KW-1133">Transmembrane helix</keyword>
<feature type="transmembrane region" description="Helical" evidence="1">
    <location>
        <begin position="57"/>
        <end position="76"/>
    </location>
</feature>
<sequence>MSLGTILLIGITVLIFMGLAERVLDRLRLSDKAAITIIIAMVLASIFIPDINITERVSFNIGGFIIPMGLAIYLFVKAETGKEKWRAVIAAIVAGTAIWLVQRYVLPAEPEAQRIDPNYVYGIMGGLIAYILGRSRRSAFVAGIVGVFLSDTIQLVYNIINGLNTPTRYGGAGAFDTAMIAGVLAVIIAEVVGETRERLQGGTSKKDMHFEKGHFVSSLGNDDKTFRDKKDNIINISLQQNDKNDGGDQDEK</sequence>
<feature type="transmembrane region" description="Helical" evidence="1">
    <location>
        <begin position="6"/>
        <end position="24"/>
    </location>
</feature>